<dbReference type="OrthoDB" id="687262at2759"/>
<evidence type="ECO:0000256" key="1">
    <source>
        <dbReference type="SAM" id="MobiDB-lite"/>
    </source>
</evidence>
<dbReference type="OMA" id="MYASEYS"/>
<feature type="region of interest" description="Disordered" evidence="1">
    <location>
        <begin position="291"/>
        <end position="319"/>
    </location>
</feature>
<reference evidence="6" key="4">
    <citation type="submission" date="2019-07" db="EMBL/GenBank/DDBJ databases">
        <authorList>
            <person name="Seetharam A."/>
            <person name="Woodhouse M."/>
            <person name="Cannon E."/>
        </authorList>
    </citation>
    <scope>NUCLEOTIDE SEQUENCE [LARGE SCALE GENOMIC DNA]</scope>
    <source>
        <strain evidence="6">cv. B73</strain>
    </source>
</reference>
<feature type="region of interest" description="Disordered" evidence="1">
    <location>
        <begin position="1"/>
        <end position="49"/>
    </location>
</feature>
<dbReference type="HOGENOM" id="CLU_037597_2_1_1"/>
<dbReference type="IntAct" id="B4FSZ0">
    <property type="interactions" value="2"/>
</dbReference>
<evidence type="ECO:0000313" key="5">
    <source>
        <dbReference type="EMBL" id="ONM38237.1"/>
    </source>
</evidence>
<dbReference type="EnsemblPlants" id="Zm00001eb153420_T002">
    <property type="protein sequence ID" value="Zm00001eb153420_P002"/>
    <property type="gene ID" value="Zm00001eb153420"/>
</dbReference>
<evidence type="ECO:0000313" key="6">
    <source>
        <dbReference type="EnsemblPlants" id="Zm00001eb153420_P002"/>
    </source>
</evidence>
<dbReference type="Gramene" id="Zm00001eb153420_T002">
    <property type="protein sequence ID" value="Zm00001eb153420_P002"/>
    <property type="gene ID" value="Zm00001eb153420"/>
</dbReference>
<dbReference type="EMBL" id="CM007649">
    <property type="protein sequence ID" value="ONM38237.1"/>
    <property type="molecule type" value="Genomic_DNA"/>
</dbReference>
<feature type="domain" description="Myb-like" evidence="2">
    <location>
        <begin position="146"/>
        <end position="215"/>
    </location>
</feature>
<dbReference type="InterPro" id="IPR001005">
    <property type="entry name" value="SANT/Myb"/>
</dbReference>
<dbReference type="Proteomes" id="UP000007305">
    <property type="component" value="Chromosome 3"/>
</dbReference>
<reference evidence="4" key="1">
    <citation type="journal article" date="2009" name="Plant Mol. Biol.">
        <title>Insights into corn genes derived from large-scale cDNA sequencing.</title>
        <authorList>
            <person name="Alexandrov N.N."/>
            <person name="Brover V.V."/>
            <person name="Freidin S."/>
            <person name="Troukhan M.E."/>
            <person name="Tatarinova T.V."/>
            <person name="Zhang H."/>
            <person name="Swaller T.J."/>
            <person name="Lu Y.P."/>
            <person name="Bouck J."/>
            <person name="Flavell R.B."/>
            <person name="Feldmann K.A."/>
        </authorList>
    </citation>
    <scope>NUCLEOTIDE SEQUENCE</scope>
</reference>
<evidence type="ECO:0000313" key="7">
    <source>
        <dbReference type="Proteomes" id="UP000007305"/>
    </source>
</evidence>
<dbReference type="AlphaFoldDB" id="B4FSZ0"/>
<evidence type="ECO:0000259" key="2">
    <source>
        <dbReference type="PROSITE" id="PS50090"/>
    </source>
</evidence>
<dbReference type="KEGG" id="zma:100285171"/>
<keyword evidence="7" id="KW-1185">Reference proteome</keyword>
<protein>
    <submittedName>
        <fullName evidence="4">Transposon protein Pong sub-class</fullName>
    </submittedName>
</protein>
<dbReference type="eggNOG" id="ENOG502SZRR">
    <property type="taxonomic scope" value="Eukaryota"/>
</dbReference>
<gene>
    <name evidence="6" type="primary">LOC100285171</name>
    <name evidence="5" type="ORF">ZEAMMB73_Zm00001d043485</name>
</gene>
<evidence type="ECO:0000313" key="3">
    <source>
        <dbReference type="EMBL" id="ACF85233.1"/>
    </source>
</evidence>
<name>B4FSZ0_MAIZE</name>
<dbReference type="RefSeq" id="NP_001278512.1">
    <property type="nucleotide sequence ID" value="NM_001291583.1"/>
</dbReference>
<dbReference type="PANTHER" id="PTHR45224">
    <property type="entry name" value="OS01G0527900 PROTEIN-RELATED"/>
    <property type="match status" value="1"/>
</dbReference>
<reference evidence="6" key="5">
    <citation type="submission" date="2021-05" db="UniProtKB">
        <authorList>
            <consortium name="EnsemblPlants"/>
        </authorList>
    </citation>
    <scope>IDENTIFICATION</scope>
    <source>
        <strain evidence="6">cv. B73</strain>
    </source>
</reference>
<evidence type="ECO:0007829" key="8">
    <source>
        <dbReference type="PeptideAtlas" id="B4FSZ0"/>
    </source>
</evidence>
<reference evidence="3" key="2">
    <citation type="journal article" date="2009" name="PLoS Genet.">
        <title>Sequencing, mapping, and analysis of 27,455 maize full-length cDNAs.</title>
        <authorList>
            <person name="Soderlund C."/>
            <person name="Descour A."/>
            <person name="Kudrna D."/>
            <person name="Bomhoff M."/>
            <person name="Boyd L."/>
            <person name="Currie J."/>
            <person name="Angelova A."/>
            <person name="Collura K."/>
            <person name="Wissotski M."/>
            <person name="Ashley E."/>
            <person name="Morrow D."/>
            <person name="Fernandes J."/>
            <person name="Walbot V."/>
            <person name="Yu Y."/>
        </authorList>
    </citation>
    <scope>NUCLEOTIDE SEQUENCE</scope>
    <source>
        <strain evidence="3">B73</strain>
    </source>
</reference>
<sequence>MDLLGKGGAQQKKSKKSSPTSRKSTVVPAMASAGSAGVAAPSTGGRSSSHPFSVVWDGMALGGSFASESSPTSSEWLYPPGGFVNSLRMPFPYATYPNGSQLPENSHFVGCTSNKGTPSPTNDKGTPIAEVHDSIDIDADDTLEPARTDKRLNWSHEEDVRLVSSWLQNSLDPVDGNDKKSDYYWTDVTNTYNSTTPSNRRRNRNQLKIRWDRVKKPLSEFHGCWVRTTRVFQSGQSDDQRTDNALQLYASEHNGKPFLLQHIWRVVRHERKWAAYVDKLINAKDNRATPSPVVNVEDSPTKRPTGKKKAKEERFGKRKAPEAISAIGEKLEKFIEASSKVEKMAQVQQCLADKKLEVAKINHKAAQEQTKCKMIDLYKDLLCGSTAGLSEEALAERSKALECMRLSLFAPDN</sequence>
<dbReference type="STRING" id="4577.B4FSZ0"/>
<dbReference type="PaxDb" id="4577-GRMZM2G042548_P01"/>
<proteinExistence type="evidence at protein level"/>
<reference evidence="5 7" key="3">
    <citation type="submission" date="2015-12" db="EMBL/GenBank/DDBJ databases">
        <title>Update maize B73 reference genome by single molecule sequencing technologies.</title>
        <authorList>
            <consortium name="Maize Genome Sequencing Project"/>
            <person name="Ware D."/>
        </authorList>
    </citation>
    <scope>NUCLEOTIDE SEQUENCE [LARGE SCALE GENOMIC DNA]</scope>
    <source>
        <strain evidence="7">cv. B73</strain>
        <tissue evidence="5">Seedling</tissue>
    </source>
</reference>
<feature type="compositionally biased region" description="Low complexity" evidence="1">
    <location>
        <begin position="17"/>
        <end position="45"/>
    </location>
</feature>
<dbReference type="GeneID" id="100285171"/>
<dbReference type="ExpressionAtlas" id="B4FSZ0">
    <property type="expression patterns" value="baseline and differential"/>
</dbReference>
<dbReference type="EMBL" id="BT040228">
    <property type="protein sequence ID" value="ACF85233.1"/>
    <property type="molecule type" value="mRNA"/>
</dbReference>
<feature type="compositionally biased region" description="Basic and acidic residues" evidence="1">
    <location>
        <begin position="310"/>
        <end position="319"/>
    </location>
</feature>
<dbReference type="EMBL" id="EU971100">
    <property type="protein sequence ID" value="ACG43218.1"/>
    <property type="molecule type" value="mRNA"/>
</dbReference>
<dbReference type="PANTHER" id="PTHR45224:SF5">
    <property type="entry name" value="OS02G0311800 PROTEIN"/>
    <property type="match status" value="1"/>
</dbReference>
<keyword evidence="8" id="KW-1267">Proteomics identification</keyword>
<accession>B4FSZ0</accession>
<organism evidence="3">
    <name type="scientific">Zea mays</name>
    <name type="common">Maize</name>
    <dbReference type="NCBI Taxonomy" id="4577"/>
    <lineage>
        <taxon>Eukaryota</taxon>
        <taxon>Viridiplantae</taxon>
        <taxon>Streptophyta</taxon>
        <taxon>Embryophyta</taxon>
        <taxon>Tracheophyta</taxon>
        <taxon>Spermatophyta</taxon>
        <taxon>Magnoliopsida</taxon>
        <taxon>Liliopsida</taxon>
        <taxon>Poales</taxon>
        <taxon>Poaceae</taxon>
        <taxon>PACMAD clade</taxon>
        <taxon>Panicoideae</taxon>
        <taxon>Andropogonodae</taxon>
        <taxon>Andropogoneae</taxon>
        <taxon>Tripsacinae</taxon>
        <taxon>Zea</taxon>
    </lineage>
</organism>
<evidence type="ECO:0000313" key="4">
    <source>
        <dbReference type="EMBL" id="ACG43218.1"/>
    </source>
</evidence>
<dbReference type="PROSITE" id="PS50090">
    <property type="entry name" value="MYB_LIKE"/>
    <property type="match status" value="1"/>
</dbReference>